<organism evidence="3">
    <name type="scientific">Capitella teleta</name>
    <name type="common">Polychaete worm</name>
    <dbReference type="NCBI Taxonomy" id="283909"/>
    <lineage>
        <taxon>Eukaryota</taxon>
        <taxon>Metazoa</taxon>
        <taxon>Spiralia</taxon>
        <taxon>Lophotrochozoa</taxon>
        <taxon>Annelida</taxon>
        <taxon>Polychaeta</taxon>
        <taxon>Sedentaria</taxon>
        <taxon>Scolecida</taxon>
        <taxon>Capitellidae</taxon>
        <taxon>Capitella</taxon>
    </lineage>
</organism>
<dbReference type="PANTHER" id="PTHR22255">
    <property type="entry name" value="LP06548P"/>
    <property type="match status" value="1"/>
</dbReference>
<evidence type="ECO:0000259" key="1">
    <source>
        <dbReference type="Pfam" id="PF23069"/>
    </source>
</evidence>
<evidence type="ECO:0000313" key="4">
    <source>
        <dbReference type="EnsemblMetazoa" id="CapteP205469"/>
    </source>
</evidence>
<dbReference type="EnsemblMetazoa" id="CapteT205469">
    <property type="protein sequence ID" value="CapteP205469"/>
    <property type="gene ID" value="CapteG205469"/>
</dbReference>
<gene>
    <name evidence="3" type="ORF">CAPTEDRAFT_205469</name>
</gene>
<reference evidence="4" key="3">
    <citation type="submission" date="2015-06" db="UniProtKB">
        <authorList>
            <consortium name="EnsemblMetazoa"/>
        </authorList>
    </citation>
    <scope>IDENTIFICATION</scope>
</reference>
<evidence type="ECO:0000313" key="5">
    <source>
        <dbReference type="Proteomes" id="UP000014760"/>
    </source>
</evidence>
<dbReference type="Proteomes" id="UP000014760">
    <property type="component" value="Unassembled WGS sequence"/>
</dbReference>
<reference evidence="3 5" key="2">
    <citation type="journal article" date="2013" name="Nature">
        <title>Insights into bilaterian evolution from three spiralian genomes.</title>
        <authorList>
            <person name="Simakov O."/>
            <person name="Marletaz F."/>
            <person name="Cho S.J."/>
            <person name="Edsinger-Gonzales E."/>
            <person name="Havlak P."/>
            <person name="Hellsten U."/>
            <person name="Kuo D.H."/>
            <person name="Larsson T."/>
            <person name="Lv J."/>
            <person name="Arendt D."/>
            <person name="Savage R."/>
            <person name="Osoegawa K."/>
            <person name="de Jong P."/>
            <person name="Grimwood J."/>
            <person name="Chapman J.A."/>
            <person name="Shapiro H."/>
            <person name="Aerts A."/>
            <person name="Otillar R.P."/>
            <person name="Terry A.Y."/>
            <person name="Boore J.L."/>
            <person name="Grigoriev I.V."/>
            <person name="Lindberg D.R."/>
            <person name="Seaver E.C."/>
            <person name="Weisblat D.A."/>
            <person name="Putnam N.H."/>
            <person name="Rokhsar D.S."/>
        </authorList>
    </citation>
    <scope>NUCLEOTIDE SEQUENCE</scope>
    <source>
        <strain evidence="3 5">I ESC-2004</strain>
    </source>
</reference>
<protein>
    <submittedName>
        <fullName evidence="3 4">Uncharacterized protein</fullName>
    </submittedName>
</protein>
<dbReference type="Pfam" id="PF23071">
    <property type="entry name" value="DUF7044"/>
    <property type="match status" value="1"/>
</dbReference>
<dbReference type="EMBL" id="AMQN01007844">
    <property type="status" value="NOT_ANNOTATED_CDS"/>
    <property type="molecule type" value="Genomic_DNA"/>
</dbReference>
<feature type="domain" description="DUF7042" evidence="1">
    <location>
        <begin position="431"/>
        <end position="571"/>
    </location>
</feature>
<evidence type="ECO:0000313" key="3">
    <source>
        <dbReference type="EMBL" id="ELU05416.1"/>
    </source>
</evidence>
<dbReference type="InterPro" id="IPR055472">
    <property type="entry name" value="DUF7044"/>
</dbReference>
<feature type="domain" description="DUF7044" evidence="2">
    <location>
        <begin position="35"/>
        <end position="141"/>
    </location>
</feature>
<feature type="domain" description="DUF7042" evidence="1">
    <location>
        <begin position="162"/>
        <end position="266"/>
    </location>
</feature>
<name>R7UPQ7_CAPTE</name>
<dbReference type="EMBL" id="KB301531">
    <property type="protein sequence ID" value="ELU05416.1"/>
    <property type="molecule type" value="Genomic_DNA"/>
</dbReference>
<dbReference type="HOGENOM" id="CLU_432531_0_0_1"/>
<proteinExistence type="predicted"/>
<feature type="non-terminal residue" evidence="3">
    <location>
        <position position="633"/>
    </location>
</feature>
<dbReference type="STRING" id="283909.R7UPQ7"/>
<dbReference type="AlphaFoldDB" id="R7UPQ7"/>
<dbReference type="InterPro" id="IPR055470">
    <property type="entry name" value="DUF7042"/>
</dbReference>
<keyword evidence="5" id="KW-1185">Reference proteome</keyword>
<reference evidence="5" key="1">
    <citation type="submission" date="2012-12" db="EMBL/GenBank/DDBJ databases">
        <authorList>
            <person name="Hellsten U."/>
            <person name="Grimwood J."/>
            <person name="Chapman J.A."/>
            <person name="Shapiro H."/>
            <person name="Aerts A."/>
            <person name="Otillar R.P."/>
            <person name="Terry A.Y."/>
            <person name="Boore J.L."/>
            <person name="Simakov O."/>
            <person name="Marletaz F."/>
            <person name="Cho S.-J."/>
            <person name="Edsinger-Gonzales E."/>
            <person name="Havlak P."/>
            <person name="Kuo D.-H."/>
            <person name="Larsson T."/>
            <person name="Lv J."/>
            <person name="Arendt D."/>
            <person name="Savage R."/>
            <person name="Osoegawa K."/>
            <person name="de Jong P."/>
            <person name="Lindberg D.R."/>
            <person name="Seaver E.C."/>
            <person name="Weisblat D.A."/>
            <person name="Putnam N.H."/>
            <person name="Grigoriev I.V."/>
            <person name="Rokhsar D.S."/>
        </authorList>
    </citation>
    <scope>NUCLEOTIDE SEQUENCE</scope>
    <source>
        <strain evidence="5">I ESC-2004</strain>
    </source>
</reference>
<evidence type="ECO:0000259" key="2">
    <source>
        <dbReference type="Pfam" id="PF23071"/>
    </source>
</evidence>
<sequence length="633" mass="71629">MMPPSLAMPVTSMVAPSITLSFPWFRDNSFLSPPCRIPGYIQGDFYSLKDGTENLNFLVKRNSIVDKNTKLEAKCVELDHLPNATQYVDNAVTRILVQYQAWDKCYTCYEVTYKTPNILQVIRSACLDLPNPESNGLNRMCGHINRAHRPQIWFKKKPEPINCNLTFSGNYSFSYSSCESPNNRLEACFNPLTRYAHNEALWLSFGECRGKSLPFEKSKMELQCLGSWPDDDGWFYSGLMDPTELYYKHRFLCIRHMDDRTFSLSTIAYCYFDSWHETMDVSLTALEVCPQFLYSSCSLSDEFIGKYLSEDETMDIHADGIVLPGGEDASCFKKRPGTGVNAEGAAGVMRSTELLLRWDDPDKKYRYNQLEMQIDAFKLCINYLSICIAESLSAFKYKQEKPGFELCVESQQSHVYTVFKSSLEPQICSPSQLLANYQFTYRDGNIMDTCKSDMNTAEGCPSDASGEQDLQGVYSTYFNMTFGACDDTNATSVSDSYSFICLGSWEDTQGNFIIALFDASNPSGRKAFRCMLTSKDVIQPIDEGIPYVMSSGSQCREVVSPYEGPIQLEFTRVAECVQTTTTSMELSTLRSPIDQELIGDYWMPIGSSSKLSIPWPYILMVGYLVTCFNHVVP</sequence>
<dbReference type="Pfam" id="PF23069">
    <property type="entry name" value="DUF7042"/>
    <property type="match status" value="2"/>
</dbReference>
<dbReference type="PANTHER" id="PTHR22255:SF9">
    <property type="entry name" value="LP06548P"/>
    <property type="match status" value="1"/>
</dbReference>
<accession>R7UPQ7</accession>